<proteinExistence type="predicted"/>
<dbReference type="InterPro" id="IPR044824">
    <property type="entry name" value="MAIN-like"/>
</dbReference>
<dbReference type="InterPro" id="IPR019557">
    <property type="entry name" value="AminoTfrase-like_pln_mobile"/>
</dbReference>
<gene>
    <name evidence="3" type="ORF">E3N88_24918</name>
</gene>
<name>A0A5N6N4X4_9ASTR</name>
<dbReference type="PANTHER" id="PTHR46033">
    <property type="entry name" value="PROTEIN MAIN-LIKE 2"/>
    <property type="match status" value="1"/>
</dbReference>
<evidence type="ECO:0000313" key="3">
    <source>
        <dbReference type="EMBL" id="KAD4384750.1"/>
    </source>
</evidence>
<protein>
    <recommendedName>
        <fullName evidence="2">Aminotransferase-like plant mobile domain-containing protein</fullName>
    </recommendedName>
</protein>
<dbReference type="EMBL" id="SZYD01000013">
    <property type="protein sequence ID" value="KAD4384750.1"/>
    <property type="molecule type" value="Genomic_DNA"/>
</dbReference>
<evidence type="ECO:0000313" key="4">
    <source>
        <dbReference type="Proteomes" id="UP000326396"/>
    </source>
</evidence>
<dbReference type="OrthoDB" id="3264871at2759"/>
<keyword evidence="4" id="KW-1185">Reference proteome</keyword>
<dbReference type="Pfam" id="PF10536">
    <property type="entry name" value="PMD"/>
    <property type="match status" value="1"/>
</dbReference>
<reference evidence="3 4" key="1">
    <citation type="submission" date="2019-05" db="EMBL/GenBank/DDBJ databases">
        <title>Mikania micrantha, genome provides insights into the molecular mechanism of rapid growth.</title>
        <authorList>
            <person name="Liu B."/>
        </authorList>
    </citation>
    <scope>NUCLEOTIDE SEQUENCE [LARGE SCALE GENOMIC DNA]</scope>
    <source>
        <strain evidence="3">NLD-2019</strain>
        <tissue evidence="3">Leaf</tissue>
    </source>
</reference>
<sequence length="469" mass="52627">MAQHKSPMFIRVRKRARSEVNPLDTEDISPNNWLSQLDLNIRPNSQDQDRSMIPKDFISQVPDTMMDSSSIEMLGGENDLGVSMVKPSTPQSRVNPDAMQDKAQSLNSEVNLEEGEFRYPMSQMELQKEIDATIVIAEKVGIKLVDHQEAVKAAIIGEGSGGESQGTSQRLGKEQDDFDGVPTGEGKSQVVWLPTLRILGEKGGLKEIPKFEFEGVGANGRSGGLLSIWDPGIFQKDKVIAKKNFLLTSGKVTGNSSERLNSEFNPQGANLFNQFIFNAQLLEYNMSGHPYTFMRGFGSSYNDLNSLKVVMEYYDNEASIRSLTMDEMDDWAATKVDISSIESFHKEDLKHKARCPLVNDLLFLAGSHRVDYVFQRCEEIRDCGLLRIRRGDEKLWVYLRKNPITENVLQYIRLAGFSGVIDCETQRLDSALISSPVERWRPETHTFHMPFGEVTVTLQDVAVLLGFSG</sequence>
<accession>A0A5N6N4X4</accession>
<dbReference type="AlphaFoldDB" id="A0A5N6N4X4"/>
<comment type="caution">
    <text evidence="3">The sequence shown here is derived from an EMBL/GenBank/DDBJ whole genome shotgun (WGS) entry which is preliminary data.</text>
</comment>
<feature type="domain" description="Aminotransferase-like plant mobile" evidence="2">
    <location>
        <begin position="416"/>
        <end position="468"/>
    </location>
</feature>
<evidence type="ECO:0000256" key="1">
    <source>
        <dbReference type="SAM" id="MobiDB-lite"/>
    </source>
</evidence>
<dbReference type="Proteomes" id="UP000326396">
    <property type="component" value="Linkage Group LG3"/>
</dbReference>
<feature type="region of interest" description="Disordered" evidence="1">
    <location>
        <begin position="158"/>
        <end position="186"/>
    </location>
</feature>
<organism evidence="3 4">
    <name type="scientific">Mikania micrantha</name>
    <name type="common">bitter vine</name>
    <dbReference type="NCBI Taxonomy" id="192012"/>
    <lineage>
        <taxon>Eukaryota</taxon>
        <taxon>Viridiplantae</taxon>
        <taxon>Streptophyta</taxon>
        <taxon>Embryophyta</taxon>
        <taxon>Tracheophyta</taxon>
        <taxon>Spermatophyta</taxon>
        <taxon>Magnoliopsida</taxon>
        <taxon>eudicotyledons</taxon>
        <taxon>Gunneridae</taxon>
        <taxon>Pentapetalae</taxon>
        <taxon>asterids</taxon>
        <taxon>campanulids</taxon>
        <taxon>Asterales</taxon>
        <taxon>Asteraceae</taxon>
        <taxon>Asteroideae</taxon>
        <taxon>Heliantheae alliance</taxon>
        <taxon>Eupatorieae</taxon>
        <taxon>Mikania</taxon>
    </lineage>
</organism>
<dbReference type="GO" id="GO:0010073">
    <property type="term" value="P:meristem maintenance"/>
    <property type="evidence" value="ECO:0007669"/>
    <property type="project" value="InterPro"/>
</dbReference>
<evidence type="ECO:0000259" key="2">
    <source>
        <dbReference type="Pfam" id="PF10536"/>
    </source>
</evidence>
<dbReference type="PANTHER" id="PTHR46033:SF8">
    <property type="entry name" value="PROTEIN MAINTENANCE OF MERISTEMS-LIKE"/>
    <property type="match status" value="1"/>
</dbReference>